<sequence length="1462" mass="148058">AEAFPALRRDSPALQQPYSTSSRIAGSLDHASSPPSSSLSRFQRRRRHSWQRCRWQRCWSKEQQLDESPCPSTTSTTDSKSAGLVRMLQEPQPCRRNLSCTLVEGCLLHVPRSLCLPTAPTCSHSYKRIVRLQSVQLKILGREPEDLAPGYRKVLQALARACGCRLAGVYVRQGCIELTLDLETEEQQQQEAEPGEGDGAPDEYWQEVKPSQEESCMERRGSSSPASNTTSKGAAGSTSGGNGFAVNNCSNSNGQPGPLPGSHRNSSSSSIHSSGSNTSSGKLRGLELLSSQEGMQAVVSQVVKAAVGPATPAPATVDISLLPLQSAACSAASAAGFPSSLRRSPRPAEEGAAAMPGAVPMTTHMAASRGGLRTGLGLGLGRLPPPLEGWLLRPRGARGCFTRGSAGVGAGAAAAAGGGSSGSGSESSYSCRSGPVIRAAPWSKVLARSHDAAQAASSSASLPQTPPRRPVISRVQPRVVLIPVVPPPGAVAPPDGSEVRAAPAAAGAAAPRLPPQSLRAGQPRLLASTADHHAATSSRGSVDVPGRDSNGNSNTNTADDDTASLISCMSSSGFATTSDSAPSSRDEVTTSSSSATAHLTASSPPRSCPASEDAQSRGPQAPASPVITFRVDILTTGGVLLPVEKAAKTTSTTSTSAATTAPASDCTRCTQHHHQAASAGSLLKSGTAVHPQLELLARCNGHYLPIQTRVLATSSCSSRSSSSSPASTTKAPTSTAEASAAAAAAAASGRAQDGAVTITYEVSLLALPPELIPSGTSTTDHSTPSSIRTTSSCGTVLLLDLRWRGAPAQVVPVLLLLQQPQQPQQQLQPQGLAAELAAVAAAWRGPSQELDGLLYDAGAWLAGMAARRAASARTAAAAAGAMTATAGASSPPSWSLLLSAAEAEETAALTAAGGTSSSSNSSTDGAAHMQIAAAAAARQGALVVDGLPECVGSGCGGGGVVGHGEAAYLPVLGASLLQFAHAMGLKGMAQELQEGMRRAGYTGSFRSLLLHTTETHGSEQIQPMHQQHTDPHQQQLQQALLPQPEEVVDADISPFTLPATATAPAAAPGTFTGSATDGSSHAPSASASPLARFSLRSGRKSLDRCPPSRTPDTSLSATFGSASYLETDPECYSPQAAAAAGFGSPLSTASSVARLPDVLPAPEVAGGGGSEAAASLSCRLAAASGAPGEQPPRAVSPQQLERSLAALGQAHKQGAEGTGAGGTSPLQQLNLLSLLELFFLALLAVPCGGHLANQGSSQAAPGILPLPAAATAALVVALLPALIACAAGLLQPLLRQERQHQTRQQETRQQEASAGSLWPDLLRLACSAAAKLLLLSGALGSAGGSGLRLGVLALEGVGVPVGCLLAPDKTLTLATLKFPIFLAVAVVAAAGPATAPSAAAWGPANTAGPEGVLQVVGGSSGDAAATLVAALWALLVAVVGVLCHAHLRVRLQRAAVQSTRTE</sequence>
<feature type="transmembrane region" description="Helical" evidence="2">
    <location>
        <begin position="1378"/>
        <end position="1403"/>
    </location>
</feature>
<feature type="non-terminal residue" evidence="3">
    <location>
        <position position="1462"/>
    </location>
</feature>
<feature type="region of interest" description="Disordered" evidence="1">
    <location>
        <begin position="1015"/>
        <end position="1037"/>
    </location>
</feature>
<comment type="caution">
    <text evidence="3">The sequence shown here is derived from an EMBL/GenBank/DDBJ whole genome shotgun (WGS) entry which is preliminary data.</text>
</comment>
<feature type="compositionally biased region" description="Low complexity" evidence="1">
    <location>
        <begin position="32"/>
        <end position="41"/>
    </location>
</feature>
<feature type="region of interest" description="Disordered" evidence="1">
    <location>
        <begin position="1"/>
        <end position="43"/>
    </location>
</feature>
<name>A0AAD3HR36_9CHLO</name>
<feature type="region of interest" description="Disordered" evidence="1">
    <location>
        <begin position="574"/>
        <end position="623"/>
    </location>
</feature>
<evidence type="ECO:0000313" key="4">
    <source>
        <dbReference type="Proteomes" id="UP001054857"/>
    </source>
</evidence>
<feature type="compositionally biased region" description="Gly residues" evidence="1">
    <location>
        <begin position="411"/>
        <end position="422"/>
    </location>
</feature>
<keyword evidence="2" id="KW-0472">Membrane</keyword>
<gene>
    <name evidence="3" type="ORF">Agub_g11776</name>
</gene>
<feature type="compositionally biased region" description="Polar residues" evidence="1">
    <location>
        <begin position="245"/>
        <end position="255"/>
    </location>
</feature>
<feature type="compositionally biased region" description="Low complexity" evidence="1">
    <location>
        <begin position="1022"/>
        <end position="1037"/>
    </location>
</feature>
<evidence type="ECO:0000256" key="2">
    <source>
        <dbReference type="SAM" id="Phobius"/>
    </source>
</evidence>
<feature type="region of interest" description="Disordered" evidence="1">
    <location>
        <begin position="335"/>
        <end position="357"/>
    </location>
</feature>
<feature type="region of interest" description="Disordered" evidence="1">
    <location>
        <begin position="1098"/>
        <end position="1117"/>
    </location>
</feature>
<keyword evidence="4" id="KW-1185">Reference proteome</keyword>
<feature type="transmembrane region" description="Helical" evidence="2">
    <location>
        <begin position="1264"/>
        <end position="1290"/>
    </location>
</feature>
<feature type="compositionally biased region" description="Low complexity" evidence="1">
    <location>
        <begin position="589"/>
        <end position="603"/>
    </location>
</feature>
<feature type="compositionally biased region" description="Basic and acidic residues" evidence="1">
    <location>
        <begin position="210"/>
        <end position="221"/>
    </location>
</feature>
<evidence type="ECO:0000313" key="3">
    <source>
        <dbReference type="EMBL" id="GFR49836.1"/>
    </source>
</evidence>
<feature type="compositionally biased region" description="Low complexity" evidence="1">
    <location>
        <begin position="501"/>
        <end position="511"/>
    </location>
</feature>
<protein>
    <submittedName>
        <fullName evidence="3">Uncharacterized protein</fullName>
    </submittedName>
</protein>
<organism evidence="3 4">
    <name type="scientific">Astrephomene gubernaculifera</name>
    <dbReference type="NCBI Taxonomy" id="47775"/>
    <lineage>
        <taxon>Eukaryota</taxon>
        <taxon>Viridiplantae</taxon>
        <taxon>Chlorophyta</taxon>
        <taxon>core chlorophytes</taxon>
        <taxon>Chlorophyceae</taxon>
        <taxon>CS clade</taxon>
        <taxon>Chlamydomonadales</taxon>
        <taxon>Astrephomenaceae</taxon>
        <taxon>Astrephomene</taxon>
    </lineage>
</organism>
<dbReference type="EMBL" id="BMAR01000033">
    <property type="protein sequence ID" value="GFR49836.1"/>
    <property type="molecule type" value="Genomic_DNA"/>
</dbReference>
<feature type="transmembrane region" description="Helical" evidence="2">
    <location>
        <begin position="1423"/>
        <end position="1443"/>
    </location>
</feature>
<feature type="region of interest" description="Disordered" evidence="1">
    <location>
        <begin position="411"/>
        <end position="432"/>
    </location>
</feature>
<accession>A0AAD3HR36</accession>
<feature type="region of interest" description="Disordered" evidence="1">
    <location>
        <begin position="1068"/>
        <end position="1089"/>
    </location>
</feature>
<feature type="region of interest" description="Disordered" evidence="1">
    <location>
        <begin position="489"/>
        <end position="562"/>
    </location>
</feature>
<evidence type="ECO:0000256" key="1">
    <source>
        <dbReference type="SAM" id="MobiDB-lite"/>
    </source>
</evidence>
<feature type="compositionally biased region" description="Polar residues" evidence="1">
    <location>
        <begin position="574"/>
        <end position="583"/>
    </location>
</feature>
<keyword evidence="2" id="KW-1133">Transmembrane helix</keyword>
<feature type="compositionally biased region" description="Low complexity" evidence="1">
    <location>
        <begin position="261"/>
        <end position="280"/>
    </location>
</feature>
<feature type="compositionally biased region" description="Polar residues" evidence="1">
    <location>
        <begin position="13"/>
        <end position="24"/>
    </location>
</feature>
<reference evidence="3 4" key="1">
    <citation type="journal article" date="2021" name="Sci. Rep.">
        <title>Genome sequencing of the multicellular alga Astrephomene provides insights into convergent evolution of germ-soma differentiation.</title>
        <authorList>
            <person name="Yamashita S."/>
            <person name="Yamamoto K."/>
            <person name="Matsuzaki R."/>
            <person name="Suzuki S."/>
            <person name="Yamaguchi H."/>
            <person name="Hirooka S."/>
            <person name="Minakuchi Y."/>
            <person name="Miyagishima S."/>
            <person name="Kawachi M."/>
            <person name="Toyoda A."/>
            <person name="Nozaki H."/>
        </authorList>
    </citation>
    <scope>NUCLEOTIDE SEQUENCE [LARGE SCALE GENOMIC DNA]</scope>
    <source>
        <strain evidence="3 4">NIES-4017</strain>
    </source>
</reference>
<feature type="compositionally biased region" description="Low complexity" evidence="1">
    <location>
        <begin position="226"/>
        <end position="237"/>
    </location>
</feature>
<feature type="compositionally biased region" description="Acidic residues" evidence="1">
    <location>
        <begin position="186"/>
        <end position="205"/>
    </location>
</feature>
<proteinExistence type="predicted"/>
<dbReference type="Proteomes" id="UP001054857">
    <property type="component" value="Unassembled WGS sequence"/>
</dbReference>
<feature type="region of interest" description="Disordered" evidence="1">
    <location>
        <begin position="186"/>
        <end position="282"/>
    </location>
</feature>
<keyword evidence="2" id="KW-0812">Transmembrane</keyword>